<proteinExistence type="predicted"/>
<comment type="caution">
    <text evidence="3">The sequence shown here is derived from an EMBL/GenBank/DDBJ whole genome shotgun (WGS) entry which is preliminary data.</text>
</comment>
<evidence type="ECO:0000313" key="3">
    <source>
        <dbReference type="EMBL" id="NSL56956.1"/>
    </source>
</evidence>
<dbReference type="RefSeq" id="WP_170023232.1">
    <property type="nucleotide sequence ID" value="NZ_JABCSC020000006.1"/>
</dbReference>
<feature type="region of interest" description="Disordered" evidence="1">
    <location>
        <begin position="30"/>
        <end position="50"/>
    </location>
</feature>
<dbReference type="Pfam" id="PF11191">
    <property type="entry name" value="DUF2782"/>
    <property type="match status" value="1"/>
</dbReference>
<name>A0ABX2IJE1_9RHOO</name>
<sequence length="108" mass="12245">MKKTIPLILALTLSLASTLSLAQKLEPIAEIPPPPAGANDPEPEITIRNRGGDRYEEYRLHGQLYMIKVTPRVGPVYYLVSRERGGAFQRVNDLDRAQMIPQWVLFSW</sequence>
<evidence type="ECO:0000256" key="2">
    <source>
        <dbReference type="SAM" id="SignalP"/>
    </source>
</evidence>
<dbReference type="Proteomes" id="UP000778523">
    <property type="component" value="Unassembled WGS sequence"/>
</dbReference>
<protein>
    <submittedName>
        <fullName evidence="3">DUF2782 domain-containing protein</fullName>
    </submittedName>
</protein>
<evidence type="ECO:0000256" key="1">
    <source>
        <dbReference type="SAM" id="MobiDB-lite"/>
    </source>
</evidence>
<dbReference type="EMBL" id="JABCSC020000006">
    <property type="protein sequence ID" value="NSL56956.1"/>
    <property type="molecule type" value="Genomic_DNA"/>
</dbReference>
<dbReference type="Gene3D" id="2.20.130.30">
    <property type="entry name" value="Protein of unknown function DUF2782"/>
    <property type="match status" value="1"/>
</dbReference>
<feature type="chain" id="PRO_5046129123" evidence="2">
    <location>
        <begin position="23"/>
        <end position="108"/>
    </location>
</feature>
<accession>A0ABX2IJE1</accession>
<organism evidence="3 4">
    <name type="scientific">Uliginosibacterium aquaticum</name>
    <dbReference type="NCBI Taxonomy" id="2731212"/>
    <lineage>
        <taxon>Bacteria</taxon>
        <taxon>Pseudomonadati</taxon>
        <taxon>Pseudomonadota</taxon>
        <taxon>Betaproteobacteria</taxon>
        <taxon>Rhodocyclales</taxon>
        <taxon>Zoogloeaceae</taxon>
        <taxon>Uliginosibacterium</taxon>
    </lineage>
</organism>
<dbReference type="InterPro" id="IPR021357">
    <property type="entry name" value="DUF2782"/>
</dbReference>
<feature type="signal peptide" evidence="2">
    <location>
        <begin position="1"/>
        <end position="22"/>
    </location>
</feature>
<evidence type="ECO:0000313" key="4">
    <source>
        <dbReference type="Proteomes" id="UP000778523"/>
    </source>
</evidence>
<keyword evidence="2" id="KW-0732">Signal</keyword>
<keyword evidence="4" id="KW-1185">Reference proteome</keyword>
<gene>
    <name evidence="3" type="ORF">HJ583_018135</name>
</gene>
<reference evidence="3 4" key="1">
    <citation type="submission" date="2020-06" db="EMBL/GenBank/DDBJ databases">
        <title>Draft genome of Uliginosibacterium sp. IMCC34675.</title>
        <authorList>
            <person name="Song J."/>
        </authorList>
    </citation>
    <scope>NUCLEOTIDE SEQUENCE [LARGE SCALE GENOMIC DNA]</scope>
    <source>
        <strain evidence="3 4">IMCC34675</strain>
    </source>
</reference>